<evidence type="ECO:0000313" key="3">
    <source>
        <dbReference type="Proteomes" id="UP001219901"/>
    </source>
</evidence>
<dbReference type="Proteomes" id="UP001219901">
    <property type="component" value="Chromosome"/>
</dbReference>
<organism evidence="2 3">
    <name type="scientific">Candidatus Lucifugimonas marina</name>
    <dbReference type="NCBI Taxonomy" id="3038979"/>
    <lineage>
        <taxon>Bacteria</taxon>
        <taxon>Bacillati</taxon>
        <taxon>Chloroflexota</taxon>
        <taxon>Dehalococcoidia</taxon>
        <taxon>SAR202 cluster</taxon>
        <taxon>Candidatus Lucifugimonadales</taxon>
        <taxon>Candidatus Lucifugimonadaceae</taxon>
        <taxon>Candidatus Lucifugimonas</taxon>
    </lineage>
</organism>
<dbReference type="AlphaFoldDB" id="A0AAJ5ZEU9"/>
<reference evidence="3 4" key="1">
    <citation type="submission" date="2019-11" db="EMBL/GenBank/DDBJ databases">
        <authorList>
            <person name="Cho J.-C."/>
        </authorList>
    </citation>
    <scope>NUCLEOTIDE SEQUENCE [LARGE SCALE GENOMIC DNA]</scope>
    <source>
        <strain evidence="2 3">JH1073</strain>
        <strain evidence="1 4">JH702</strain>
    </source>
</reference>
<evidence type="ECO:0000313" key="4">
    <source>
        <dbReference type="Proteomes" id="UP001321249"/>
    </source>
</evidence>
<accession>A0AAJ5ZEU9</accession>
<dbReference type="EMBL" id="WMBE01000001">
    <property type="protein sequence ID" value="MDG0865565.1"/>
    <property type="molecule type" value="Genomic_DNA"/>
</dbReference>
<gene>
    <name evidence="1" type="ORF">GKO46_00570</name>
    <name evidence="2" type="ORF">GKO48_08650</name>
</gene>
<name>A0AAJ5ZEU9_9CHLR</name>
<protein>
    <submittedName>
        <fullName evidence="2">Uncharacterized protein</fullName>
    </submittedName>
</protein>
<dbReference type="RefSeq" id="WP_342823637.1">
    <property type="nucleotide sequence ID" value="NZ_CP046146.1"/>
</dbReference>
<dbReference type="Proteomes" id="UP001321249">
    <property type="component" value="Unassembled WGS sequence"/>
</dbReference>
<proteinExistence type="predicted"/>
<reference evidence="2" key="2">
    <citation type="journal article" date="2023" name="Nat. Commun.">
        <title>Cultivation of marine bacteria of the SAR202 clade.</title>
        <authorList>
            <person name="Lim Y."/>
            <person name="Seo J.H."/>
            <person name="Giovannoni S.J."/>
            <person name="Kang I."/>
            <person name="Cho J.C."/>
        </authorList>
    </citation>
    <scope>NUCLEOTIDE SEQUENCE</scope>
    <source>
        <strain evidence="2">JH1073</strain>
    </source>
</reference>
<reference evidence="3" key="3">
    <citation type="submission" date="2023-06" db="EMBL/GenBank/DDBJ databases">
        <title>Pangenomics reveal diversification of enzyme families and niche specialization in globally abundant SAR202 bacteria.</title>
        <authorList>
            <person name="Saw J.H.W."/>
        </authorList>
    </citation>
    <scope>NUCLEOTIDE SEQUENCE [LARGE SCALE GENOMIC DNA]</scope>
    <source>
        <strain evidence="3">JH1073</strain>
    </source>
</reference>
<evidence type="ECO:0000313" key="2">
    <source>
        <dbReference type="EMBL" id="WFG39685.1"/>
    </source>
</evidence>
<keyword evidence="3" id="KW-1185">Reference proteome</keyword>
<sequence>MTLKGNERGDESKANAQALYMVELNHEPETCIASGYGNTESNASLLMKIGESAKDLGAELVGGWAFPVGHRQWYVVKADDAHVVAELIRVTNLHLWNTISVNPVLDHDGFSTKILSKLVS</sequence>
<dbReference type="EMBL" id="CP046147">
    <property type="protein sequence ID" value="WFG39685.1"/>
    <property type="molecule type" value="Genomic_DNA"/>
</dbReference>
<evidence type="ECO:0000313" key="1">
    <source>
        <dbReference type="EMBL" id="MDG0865565.1"/>
    </source>
</evidence>